<evidence type="ECO:0000313" key="4">
    <source>
        <dbReference type="Proteomes" id="UP000617355"/>
    </source>
</evidence>
<feature type="region of interest" description="Disordered" evidence="2">
    <location>
        <begin position="455"/>
        <end position="486"/>
    </location>
</feature>
<reference evidence="4" key="1">
    <citation type="journal article" date="2019" name="Int. J. Syst. Evol. Microbiol.">
        <title>The Global Catalogue of Microorganisms (GCM) 10K type strain sequencing project: providing services to taxonomists for standard genome sequencing and annotation.</title>
        <authorList>
            <consortium name="The Broad Institute Genomics Platform"/>
            <consortium name="The Broad Institute Genome Sequencing Center for Infectious Disease"/>
            <person name="Wu L."/>
            <person name="Ma J."/>
        </authorList>
    </citation>
    <scope>NUCLEOTIDE SEQUENCE [LARGE SCALE GENOMIC DNA]</scope>
    <source>
        <strain evidence="4">CGMCC 1.12922</strain>
    </source>
</reference>
<evidence type="ECO:0000256" key="1">
    <source>
        <dbReference type="SAM" id="Coils"/>
    </source>
</evidence>
<feature type="region of interest" description="Disordered" evidence="2">
    <location>
        <begin position="597"/>
        <end position="636"/>
    </location>
</feature>
<accession>A0ABQ1QFC5</accession>
<sequence length="930" mass="102278">MRPRRTLARPSRRLVALFPFVAVAAVVALLPEAGLAHDCSGPADCEQTAGYNAVLSVVGAISAILAGVLGSSVAGGALPGTIAGTTPPPKTPGARDDDRAPTSDGFNELPPGSEGWVVTDTDDTQHIFETEEEANRYYQHLLRKAEAEAEQERIRQIEGDYRSAAEQVEFLRSIIQGLKNAGRDPSDQVREMERYIRERDRLRGDVGKAGGNTDYTPRERGAWKFGEHDEFIRQQQDSQDRLKTIHKMSDAVDRMWDKGMVGENSNLTRKVLDRLDRMSDEMVRKGGREPTWDEINELKRIIERDMDATRTRRESDETNWVTEGAQGTAREVFTGVDADGNTSYKAMTLRGILAAGTAGKSEIAMEVTEKMYGVHDDVMAGKSGTEAFGNAVKRVLVDETIGRVVEGGIKIGGKAGGELYERTIKGSNLDDALRSKVKSADDFLKRDVKDILRGSGDDVADGLGSRVPRVDASEADVSHGGRSFEQRKADFEAGRARGAEKVSDLDDALDYRRNNPDAPDADARVRDAVDKVQKDKHAMHELNKRGGPDAPSETIAEFNKELKTSYETAHDSARRRIADEYGVPIEDVKVVKATNAPGEVAPADPRGFARKPDPSVRTDAADYQQRPPEAGVEVRGDKASFDQDVTYRVRQDEVIDPRTGKVQEGFADVPKTDSQRIYNEEFYKARHGGDLPTKVNPETGKLEVDTDAVNKYAKDMDQACTDRLDAEAYGTGDRDLKTAVDPQHRGRDFDDVEAVGKTMEHKNYEWQNDAAKNRADANALDAKANALEAEGRVQDAAEVRAEAGDLHAKAEAQIEEGYRQTTKQFKNQLEDRVAKLNEQYGRKVAEVPPRLEKAVDIMQNPKLTPAEVELELAKMGYTPDKVVQQMSSNLESLQKFKPPSVVDQPAGLDFGERAVEGLRGASKSGQTPGV</sequence>
<comment type="caution">
    <text evidence="3">The sequence shown here is derived from an EMBL/GenBank/DDBJ whole genome shotgun (WGS) entry which is preliminary data.</text>
</comment>
<protein>
    <submittedName>
        <fullName evidence="3">Uncharacterized protein</fullName>
    </submittedName>
</protein>
<feature type="region of interest" description="Disordered" evidence="2">
    <location>
        <begin position="79"/>
        <end position="117"/>
    </location>
</feature>
<feature type="compositionally biased region" description="Basic and acidic residues" evidence="2">
    <location>
        <begin position="468"/>
        <end position="486"/>
    </location>
</feature>
<dbReference type="EMBL" id="BMGI01000001">
    <property type="protein sequence ID" value="GGD24830.1"/>
    <property type="molecule type" value="Genomic_DNA"/>
</dbReference>
<organism evidence="3 4">
    <name type="scientific">Sinisalibacter lacisalsi</name>
    <dbReference type="NCBI Taxonomy" id="1526570"/>
    <lineage>
        <taxon>Bacteria</taxon>
        <taxon>Pseudomonadati</taxon>
        <taxon>Pseudomonadota</taxon>
        <taxon>Alphaproteobacteria</taxon>
        <taxon>Rhodobacterales</taxon>
        <taxon>Roseobacteraceae</taxon>
        <taxon>Sinisalibacter</taxon>
    </lineage>
</organism>
<name>A0ABQ1QFC5_9RHOB</name>
<feature type="compositionally biased region" description="Basic and acidic residues" evidence="2">
    <location>
        <begin position="610"/>
        <end position="620"/>
    </location>
</feature>
<dbReference type="Proteomes" id="UP000617355">
    <property type="component" value="Unassembled WGS sequence"/>
</dbReference>
<gene>
    <name evidence="3" type="ORF">GCM10011358_06610</name>
</gene>
<feature type="coiled-coil region" evidence="1">
    <location>
        <begin position="819"/>
        <end position="846"/>
    </location>
</feature>
<evidence type="ECO:0000256" key="2">
    <source>
        <dbReference type="SAM" id="MobiDB-lite"/>
    </source>
</evidence>
<keyword evidence="4" id="KW-1185">Reference proteome</keyword>
<evidence type="ECO:0000313" key="3">
    <source>
        <dbReference type="EMBL" id="GGD24830.1"/>
    </source>
</evidence>
<keyword evidence="1" id="KW-0175">Coiled coil</keyword>
<proteinExistence type="predicted"/>